<dbReference type="EMBL" id="JAHHIF010000033">
    <property type="protein sequence ID" value="MBW4546973.1"/>
    <property type="molecule type" value="Genomic_DNA"/>
</dbReference>
<reference evidence="1" key="2">
    <citation type="journal article" date="2022" name="Microbiol. Resour. Announc.">
        <title>Metagenome Sequencing to Explore Phylogenomics of Terrestrial Cyanobacteria.</title>
        <authorList>
            <person name="Ward R.D."/>
            <person name="Stajich J.E."/>
            <person name="Johansen J.R."/>
            <person name="Huntemann M."/>
            <person name="Clum A."/>
            <person name="Foster B."/>
            <person name="Foster B."/>
            <person name="Roux S."/>
            <person name="Palaniappan K."/>
            <person name="Varghese N."/>
            <person name="Mukherjee S."/>
            <person name="Reddy T.B.K."/>
            <person name="Daum C."/>
            <person name="Copeland A."/>
            <person name="Chen I.A."/>
            <person name="Ivanova N.N."/>
            <person name="Kyrpides N.C."/>
            <person name="Shapiro N."/>
            <person name="Eloe-Fadrosh E.A."/>
            <person name="Pietrasiak N."/>
        </authorList>
    </citation>
    <scope>NUCLEOTIDE SEQUENCE</scope>
    <source>
        <strain evidence="1">CPER-KK1</strain>
    </source>
</reference>
<dbReference type="Proteomes" id="UP000753908">
    <property type="component" value="Unassembled WGS sequence"/>
</dbReference>
<dbReference type="Gene3D" id="2.60.120.620">
    <property type="entry name" value="q2cbj1_9rhob like domain"/>
    <property type="match status" value="1"/>
</dbReference>
<evidence type="ECO:0000313" key="2">
    <source>
        <dbReference type="Proteomes" id="UP000753908"/>
    </source>
</evidence>
<proteinExistence type="predicted"/>
<reference evidence="1" key="1">
    <citation type="submission" date="2021-05" db="EMBL/GenBank/DDBJ databases">
        <authorList>
            <person name="Pietrasiak N."/>
            <person name="Ward R."/>
            <person name="Stajich J.E."/>
            <person name="Kurbessoian T."/>
        </authorList>
    </citation>
    <scope>NUCLEOTIDE SEQUENCE</scope>
    <source>
        <strain evidence="1">CPER-KK1</strain>
    </source>
</reference>
<dbReference type="AlphaFoldDB" id="A0A951UAX3"/>
<organism evidence="1 2">
    <name type="scientific">Symplocastrum torsivum CPER-KK1</name>
    <dbReference type="NCBI Taxonomy" id="450513"/>
    <lineage>
        <taxon>Bacteria</taxon>
        <taxon>Bacillati</taxon>
        <taxon>Cyanobacteriota</taxon>
        <taxon>Cyanophyceae</taxon>
        <taxon>Oscillatoriophycideae</taxon>
        <taxon>Oscillatoriales</taxon>
        <taxon>Microcoleaceae</taxon>
        <taxon>Symplocastrum</taxon>
    </lineage>
</organism>
<accession>A0A951UAX3</accession>
<evidence type="ECO:0000313" key="1">
    <source>
        <dbReference type="EMBL" id="MBW4546973.1"/>
    </source>
</evidence>
<protein>
    <recommendedName>
        <fullName evidence="3">Prolyl 4-hydroxylase alpha subunit Fe(2+) 2OG dioxygenase domain-containing protein</fullName>
    </recommendedName>
</protein>
<sequence length="77" mass="8927">MIYLSDGFEGGDTRFYIHQHYLALLEKEAVPDVSVVPKNGMALCFRHELLHEGTRVIRGRKYVLRSDVMYFLKPNGK</sequence>
<name>A0A951UAX3_9CYAN</name>
<gene>
    <name evidence="1" type="ORF">KME25_21395</name>
</gene>
<evidence type="ECO:0008006" key="3">
    <source>
        <dbReference type="Google" id="ProtNLM"/>
    </source>
</evidence>
<comment type="caution">
    <text evidence="1">The sequence shown here is derived from an EMBL/GenBank/DDBJ whole genome shotgun (WGS) entry which is preliminary data.</text>
</comment>